<evidence type="ECO:0000259" key="23">
    <source>
        <dbReference type="Pfam" id="PF06434"/>
    </source>
</evidence>
<comment type="catalytic activity">
    <reaction evidence="1">
        <text>(2S,3R)-3-hydroxybutane-1,2,3-tricarboxylate = 2-methyl-cis-aconitate + H2O</text>
        <dbReference type="Rhea" id="RHEA:17941"/>
        <dbReference type="ChEBI" id="CHEBI:15377"/>
        <dbReference type="ChEBI" id="CHEBI:57429"/>
        <dbReference type="ChEBI" id="CHEBI:57872"/>
        <dbReference type="EC" id="4.2.1.99"/>
    </reaction>
</comment>
<accession>J5KGA6</accession>
<dbReference type="InterPro" id="IPR018136">
    <property type="entry name" value="Aconitase_4Fe-4S_BS"/>
</dbReference>
<dbReference type="InterPro" id="IPR050926">
    <property type="entry name" value="Aconitase/IPM_isomerase"/>
</dbReference>
<dbReference type="EC" id="4.2.1.3" evidence="6"/>
<evidence type="ECO:0000259" key="22">
    <source>
        <dbReference type="Pfam" id="PF00330"/>
    </source>
</evidence>
<dbReference type="FunFam" id="3.30.499.10:FF:000001">
    <property type="entry name" value="Aconitate hydratase B"/>
    <property type="match status" value="1"/>
</dbReference>
<evidence type="ECO:0000256" key="5">
    <source>
        <dbReference type="ARBA" id="ARBA00007185"/>
    </source>
</evidence>
<sequence length="726" mass="80196">MSKNNKHAKKVIEEWADAKWFTEKEDIKEKIKLTVFKVSGEINTDDLSPAPDAWSRPDIPLHALAMFKMPRTGLDDPLGTIEKLKEKGNPLVFVGDVVGTGSSRKSATNSVLWHMGEEIPYIPNKKEGGYCFGGKIAPIFFNTLEDSGAFPIEMDVSKMLMGQEIILEPFKGKILDANTNEVLSEFKLKTDVILDEVRANGRIPLIIGRQLTDKSRDALGMETSNVFRRPETKDNSKSGFTLAQKMVGKACGVKGVRPGTYCEPRMTTVGSQDTTGPMTRDELKELACLGFSADLVMQSFCHTAAYPKPVDVETQHSLPDFIMNRGGVSLRPGDGIIHSWMNRMLLPDTVGTGGDSHTRFPIGISFPAGSGLVAFAATLGVMPLDMPESVLVRFKGEMQPGITLRDLVNAIPYAALQRGLLTIDKDGKKNVFSGRCLEIEGLPNMKVEQAFELSDASAERSASGCTVKLNKEPIIEYLQSNIVMLRWMIASGYGDEKTLERRAQAMEKWILNPVLLEADKNAEYAEVIEIDLNEIKEPLLACPNDPDDIKPLSEVANTKIQEVFIGSCMTNIGHFRAASRLLNKYQETKARLWVVPPTKMDEQKLIEEGEYKIFKDLGARTELPGCSLCMGNQARVIANSTVISTSTRNFPNRMGDGANVFLASAELSAISSILGKIPTVEEYHKYMNDINPFASDIYKYLNFNEIDSYIQSANSAEIPTINIVNP</sequence>
<evidence type="ECO:0000256" key="19">
    <source>
        <dbReference type="ARBA" id="ARBA00031613"/>
    </source>
</evidence>
<keyword evidence="11" id="KW-0479">Metal-binding</keyword>
<dbReference type="InterPro" id="IPR004406">
    <property type="entry name" value="Aconitase_B"/>
</dbReference>
<dbReference type="FunFam" id="3.30.499.10:FF:000008">
    <property type="entry name" value="Aconitate hydratase B"/>
    <property type="match status" value="1"/>
</dbReference>
<dbReference type="GO" id="GO:0005829">
    <property type="term" value="C:cytosol"/>
    <property type="evidence" value="ECO:0007669"/>
    <property type="project" value="InterPro"/>
</dbReference>
<dbReference type="UniPathway" id="UPA00946"/>
<evidence type="ECO:0000256" key="7">
    <source>
        <dbReference type="ARBA" id="ARBA00013250"/>
    </source>
</evidence>
<dbReference type="GO" id="GO:0051539">
    <property type="term" value="F:4 iron, 4 sulfur cluster binding"/>
    <property type="evidence" value="ECO:0007669"/>
    <property type="project" value="UniProtKB-KW"/>
</dbReference>
<dbReference type="AlphaFoldDB" id="J5KGA6"/>
<evidence type="ECO:0000256" key="20">
    <source>
        <dbReference type="ARBA" id="ARBA00031977"/>
    </source>
</evidence>
<evidence type="ECO:0000256" key="13">
    <source>
        <dbReference type="ARBA" id="ARBA00023004"/>
    </source>
</evidence>
<evidence type="ECO:0000256" key="9">
    <source>
        <dbReference type="ARBA" id="ARBA00022485"/>
    </source>
</evidence>
<evidence type="ECO:0000256" key="3">
    <source>
        <dbReference type="ARBA" id="ARBA00004717"/>
    </source>
</evidence>
<comment type="similarity">
    <text evidence="5">Belongs to the aconitase/IPM isomerase family.</text>
</comment>
<gene>
    <name evidence="24" type="ORF">NT01SARS_0707</name>
</gene>
<evidence type="ECO:0000256" key="1">
    <source>
        <dbReference type="ARBA" id="ARBA00000118"/>
    </source>
</evidence>
<evidence type="ECO:0000256" key="6">
    <source>
        <dbReference type="ARBA" id="ARBA00012926"/>
    </source>
</evidence>
<evidence type="ECO:0000256" key="12">
    <source>
        <dbReference type="ARBA" id="ARBA00022884"/>
    </source>
</evidence>
<dbReference type="GO" id="GO:0019629">
    <property type="term" value="P:propionate catabolic process, 2-methylcitrate cycle"/>
    <property type="evidence" value="ECO:0007669"/>
    <property type="project" value="TreeGrafter"/>
</dbReference>
<protein>
    <recommendedName>
        <fullName evidence="8">Aconitate hydratase B</fullName>
        <ecNumber evidence="6">4.2.1.3</ecNumber>
        <ecNumber evidence="7">4.2.1.99</ecNumber>
    </recommendedName>
    <alternativeName>
        <fullName evidence="19">(2R,3S)-2-methylisocitrate dehydratase</fullName>
    </alternativeName>
    <alternativeName>
        <fullName evidence="17">(2S,3R)-3-hydroxybutane-1,2,3-tricarboxylate dehydratase</fullName>
    </alternativeName>
    <alternativeName>
        <fullName evidence="21">2-methyl-cis-aconitate hydratase</fullName>
    </alternativeName>
    <alternativeName>
        <fullName evidence="20">Iron-responsive protein-like</fullName>
    </alternativeName>
    <alternativeName>
        <fullName evidence="18">RNA-binding protein</fullName>
    </alternativeName>
</protein>
<dbReference type="NCBIfam" id="TIGR00117">
    <property type="entry name" value="acnB"/>
    <property type="match status" value="1"/>
</dbReference>
<dbReference type="PANTHER" id="PTHR43160">
    <property type="entry name" value="ACONITATE HYDRATASE B"/>
    <property type="match status" value="1"/>
</dbReference>
<dbReference type="InterPro" id="IPR015928">
    <property type="entry name" value="Aconitase/3IPM_dehydase_swvl"/>
</dbReference>
<keyword evidence="13" id="KW-0408">Iron</keyword>
<dbReference type="STRING" id="1123866.NT01SARS_0707"/>
<evidence type="ECO:0000256" key="16">
    <source>
        <dbReference type="ARBA" id="ARBA00023501"/>
    </source>
</evidence>
<dbReference type="GO" id="GO:0003723">
    <property type="term" value="F:RNA binding"/>
    <property type="evidence" value="ECO:0007669"/>
    <property type="project" value="UniProtKB-KW"/>
</dbReference>
<evidence type="ECO:0000256" key="18">
    <source>
        <dbReference type="ARBA" id="ARBA00031081"/>
    </source>
</evidence>
<dbReference type="EMBL" id="JH611156">
    <property type="protein sequence ID" value="EJP72211.1"/>
    <property type="molecule type" value="Genomic_DNA"/>
</dbReference>
<keyword evidence="10" id="KW-0816">Tricarboxylic acid cycle</keyword>
<dbReference type="CDD" id="cd01581">
    <property type="entry name" value="AcnB"/>
    <property type="match status" value="1"/>
</dbReference>
<comment type="cofactor">
    <cofactor evidence="2">
        <name>[4Fe-4S] cluster</name>
        <dbReference type="ChEBI" id="CHEBI:49883"/>
    </cofactor>
</comment>
<comment type="pathway">
    <text evidence="3">Carbohydrate metabolism; tricarboxylic acid cycle; isocitrate from oxaloacetate: step 2/2.</text>
</comment>
<evidence type="ECO:0000313" key="25">
    <source>
        <dbReference type="Proteomes" id="UP000010305"/>
    </source>
</evidence>
<dbReference type="UniPathway" id="UPA00223">
    <property type="reaction ID" value="UER00718"/>
</dbReference>
<dbReference type="Gene3D" id="3.20.19.10">
    <property type="entry name" value="Aconitase, domain 4"/>
    <property type="match status" value="1"/>
</dbReference>
<dbReference type="InterPro" id="IPR001030">
    <property type="entry name" value="Acoase/IPM_deHydtase_lsu_aba"/>
</dbReference>
<dbReference type="CDD" id="cd01576">
    <property type="entry name" value="AcnB_Swivel"/>
    <property type="match status" value="1"/>
</dbReference>
<dbReference type="GO" id="GO:0046872">
    <property type="term" value="F:metal ion binding"/>
    <property type="evidence" value="ECO:0007669"/>
    <property type="project" value="UniProtKB-KW"/>
</dbReference>
<dbReference type="NCBIfam" id="NF006690">
    <property type="entry name" value="PRK09238.1"/>
    <property type="match status" value="1"/>
</dbReference>
<evidence type="ECO:0000256" key="8">
    <source>
        <dbReference type="ARBA" id="ARBA00019379"/>
    </source>
</evidence>
<dbReference type="InterPro" id="IPR015929">
    <property type="entry name" value="Aconitase_B_swivel"/>
</dbReference>
<comment type="catalytic activity">
    <reaction evidence="16">
        <text>citrate = D-threo-isocitrate</text>
        <dbReference type="Rhea" id="RHEA:10336"/>
        <dbReference type="ChEBI" id="CHEBI:15562"/>
        <dbReference type="ChEBI" id="CHEBI:16947"/>
        <dbReference type="EC" id="4.2.1.3"/>
    </reaction>
</comment>
<keyword evidence="14" id="KW-0411">Iron-sulfur</keyword>
<name>J5KGA6_9GAMM</name>
<evidence type="ECO:0000256" key="17">
    <source>
        <dbReference type="ARBA" id="ARBA00030846"/>
    </source>
</evidence>
<dbReference type="SUPFAM" id="SSF53732">
    <property type="entry name" value="Aconitase iron-sulfur domain"/>
    <property type="match status" value="1"/>
</dbReference>
<evidence type="ECO:0000313" key="24">
    <source>
        <dbReference type="EMBL" id="EJP72211.1"/>
    </source>
</evidence>
<evidence type="ECO:0000256" key="10">
    <source>
        <dbReference type="ARBA" id="ARBA00022532"/>
    </source>
</evidence>
<dbReference type="Gene3D" id="3.30.499.10">
    <property type="entry name" value="Aconitase, domain 3"/>
    <property type="match status" value="2"/>
</dbReference>
<comment type="pathway">
    <text evidence="4">Organic acid metabolism; propanoate degradation.</text>
</comment>
<organism evidence="24 25">
    <name type="scientific">SAR86 cluster bacterium SAR86A</name>
    <dbReference type="NCBI Taxonomy" id="1123866"/>
    <lineage>
        <taxon>Bacteria</taxon>
        <taxon>Pseudomonadati</taxon>
        <taxon>Pseudomonadota</taxon>
        <taxon>Gammaproteobacteria</taxon>
        <taxon>SAR86 cluster</taxon>
    </lineage>
</organism>
<dbReference type="FunFam" id="3.20.19.10:FF:000004">
    <property type="entry name" value="Aconitate hydratase B"/>
    <property type="match status" value="1"/>
</dbReference>
<dbReference type="GO" id="GO:0006099">
    <property type="term" value="P:tricarboxylic acid cycle"/>
    <property type="evidence" value="ECO:0007669"/>
    <property type="project" value="UniProtKB-UniPathway"/>
</dbReference>
<evidence type="ECO:0000256" key="11">
    <source>
        <dbReference type="ARBA" id="ARBA00022723"/>
    </source>
</evidence>
<evidence type="ECO:0000256" key="21">
    <source>
        <dbReference type="ARBA" id="ARBA00032417"/>
    </source>
</evidence>
<dbReference type="Pfam" id="PF06434">
    <property type="entry name" value="Aconitase_2_N"/>
    <property type="match status" value="1"/>
</dbReference>
<dbReference type="GO" id="GO:0003994">
    <property type="term" value="F:aconitate hydratase activity"/>
    <property type="evidence" value="ECO:0007669"/>
    <property type="project" value="UniProtKB-EC"/>
</dbReference>
<dbReference type="EC" id="4.2.1.99" evidence="7"/>
<feature type="domain" description="Aconitase B swivel" evidence="23">
    <location>
        <begin position="33"/>
        <end position="240"/>
    </location>
</feature>
<dbReference type="PROSITE" id="PS01244">
    <property type="entry name" value="ACONITASE_2"/>
    <property type="match status" value="1"/>
</dbReference>
<evidence type="ECO:0000256" key="14">
    <source>
        <dbReference type="ARBA" id="ARBA00023014"/>
    </source>
</evidence>
<keyword evidence="15" id="KW-0456">Lyase</keyword>
<dbReference type="InterPro" id="IPR015932">
    <property type="entry name" value="Aconitase_dom2"/>
</dbReference>
<keyword evidence="9" id="KW-0004">4Fe-4S</keyword>
<dbReference type="SUPFAM" id="SSF52016">
    <property type="entry name" value="LeuD/IlvD-like"/>
    <property type="match status" value="1"/>
</dbReference>
<feature type="domain" description="Aconitase/3-isopropylmalate dehydratase large subunit alpha/beta/alpha" evidence="22">
    <location>
        <begin position="330"/>
        <end position="675"/>
    </location>
</feature>
<dbReference type="InterPro" id="IPR015931">
    <property type="entry name" value="Acnase/IPM_dHydase_lsu_aba_1/3"/>
</dbReference>
<evidence type="ECO:0000256" key="2">
    <source>
        <dbReference type="ARBA" id="ARBA00001966"/>
    </source>
</evidence>
<dbReference type="Gene3D" id="3.40.1060.10">
    <property type="entry name" value="Aconitase, Domain 2"/>
    <property type="match status" value="1"/>
</dbReference>
<dbReference type="InterPro" id="IPR036008">
    <property type="entry name" value="Aconitase_4Fe-4S_dom"/>
</dbReference>
<keyword evidence="12" id="KW-0694">RNA-binding</keyword>
<evidence type="ECO:0000256" key="15">
    <source>
        <dbReference type="ARBA" id="ARBA00023239"/>
    </source>
</evidence>
<dbReference type="Proteomes" id="UP000010305">
    <property type="component" value="Unassembled WGS sequence"/>
</dbReference>
<reference evidence="24 25" key="1">
    <citation type="journal article" date="2012" name="ISME J.">
        <title>Genomic insights to SAR86, an abundant and uncultivated marine bacterial lineage.</title>
        <authorList>
            <person name="Dupont C.L."/>
            <person name="Rusch D.B."/>
            <person name="Yooseph S."/>
            <person name="Lombardo M.J."/>
            <person name="Richter R.A."/>
            <person name="Valas R."/>
            <person name="Novotny M."/>
            <person name="Yee-Greenbaum J."/>
            <person name="Selengut J.D."/>
            <person name="Haft D.H."/>
            <person name="Halpern A.L."/>
            <person name="Lasken R.S."/>
            <person name="Nealson K."/>
            <person name="Friedman R."/>
            <person name="Venter J.C."/>
        </authorList>
    </citation>
    <scope>NUCLEOTIDE SEQUENCE [LARGE SCALE GENOMIC DNA]</scope>
</reference>
<proteinExistence type="inferred from homology"/>
<dbReference type="Pfam" id="PF00330">
    <property type="entry name" value="Aconitase"/>
    <property type="match status" value="1"/>
</dbReference>
<dbReference type="GO" id="GO:0047456">
    <property type="term" value="F:2-methylisocitrate dehydratase activity"/>
    <property type="evidence" value="ECO:0007669"/>
    <property type="project" value="UniProtKB-EC"/>
</dbReference>
<dbReference type="PANTHER" id="PTHR43160:SF4">
    <property type="entry name" value="ACONITATE HYDRATASE B"/>
    <property type="match status" value="1"/>
</dbReference>
<evidence type="ECO:0000256" key="4">
    <source>
        <dbReference type="ARBA" id="ARBA00005026"/>
    </source>
</evidence>
<dbReference type="PROSITE" id="PS00450">
    <property type="entry name" value="ACONITASE_1"/>
    <property type="match status" value="1"/>
</dbReference>
<dbReference type="HOGENOM" id="CLU_016536_0_0_6"/>